<keyword evidence="5" id="KW-1185">Reference proteome</keyword>
<feature type="domain" description="Endonuclease/exonuclease/phosphatase" evidence="3">
    <location>
        <begin position="305"/>
        <end position="412"/>
    </location>
</feature>
<dbReference type="InterPro" id="IPR036691">
    <property type="entry name" value="Endo/exonu/phosph_ase_sf"/>
</dbReference>
<evidence type="ECO:0008006" key="6">
    <source>
        <dbReference type="Google" id="ProtNLM"/>
    </source>
</evidence>
<dbReference type="Proteomes" id="UP001148838">
    <property type="component" value="Unassembled WGS sequence"/>
</dbReference>
<evidence type="ECO:0000313" key="5">
    <source>
        <dbReference type="Proteomes" id="UP001148838"/>
    </source>
</evidence>
<feature type="compositionally biased region" description="Basic and acidic residues" evidence="1">
    <location>
        <begin position="42"/>
        <end position="60"/>
    </location>
</feature>
<organism evidence="4 5">
    <name type="scientific">Periplaneta americana</name>
    <name type="common">American cockroach</name>
    <name type="synonym">Blatta americana</name>
    <dbReference type="NCBI Taxonomy" id="6978"/>
    <lineage>
        <taxon>Eukaryota</taxon>
        <taxon>Metazoa</taxon>
        <taxon>Ecdysozoa</taxon>
        <taxon>Arthropoda</taxon>
        <taxon>Hexapoda</taxon>
        <taxon>Insecta</taxon>
        <taxon>Pterygota</taxon>
        <taxon>Neoptera</taxon>
        <taxon>Polyneoptera</taxon>
        <taxon>Dictyoptera</taxon>
        <taxon>Blattodea</taxon>
        <taxon>Blattoidea</taxon>
        <taxon>Blattidae</taxon>
        <taxon>Blattinae</taxon>
        <taxon>Periplaneta</taxon>
    </lineage>
</organism>
<evidence type="ECO:0000259" key="3">
    <source>
        <dbReference type="Pfam" id="PF14529"/>
    </source>
</evidence>
<dbReference type="Pfam" id="PF13843">
    <property type="entry name" value="DDE_Tnp_1_7"/>
    <property type="match status" value="1"/>
</dbReference>
<feature type="domain" description="PiggyBac transposable element-derived protein" evidence="2">
    <location>
        <begin position="49"/>
        <end position="141"/>
    </location>
</feature>
<protein>
    <recommendedName>
        <fullName evidence="6">Endonuclease/exonuclease/phosphatase domain-containing protein</fullName>
    </recommendedName>
</protein>
<dbReference type="EMBL" id="JAJSOF020000019">
    <property type="protein sequence ID" value="KAJ4438295.1"/>
    <property type="molecule type" value="Genomic_DNA"/>
</dbReference>
<reference evidence="4 5" key="1">
    <citation type="journal article" date="2022" name="Allergy">
        <title>Genome assembly and annotation of Periplaneta americana reveal a comprehensive cockroach allergen profile.</title>
        <authorList>
            <person name="Wang L."/>
            <person name="Xiong Q."/>
            <person name="Saelim N."/>
            <person name="Wang L."/>
            <person name="Nong W."/>
            <person name="Wan A.T."/>
            <person name="Shi M."/>
            <person name="Liu X."/>
            <person name="Cao Q."/>
            <person name="Hui J.H.L."/>
            <person name="Sookrung N."/>
            <person name="Leung T.F."/>
            <person name="Tungtrongchitr A."/>
            <person name="Tsui S.K.W."/>
        </authorList>
    </citation>
    <scope>NUCLEOTIDE SEQUENCE [LARGE SCALE GENOMIC DNA]</scope>
    <source>
        <strain evidence="4">PWHHKU_190912</strain>
    </source>
</reference>
<evidence type="ECO:0000256" key="1">
    <source>
        <dbReference type="SAM" id="MobiDB-lite"/>
    </source>
</evidence>
<feature type="region of interest" description="Disordered" evidence="1">
    <location>
        <begin position="1"/>
        <end position="60"/>
    </location>
</feature>
<dbReference type="Pfam" id="PF14529">
    <property type="entry name" value="Exo_endo_phos_2"/>
    <property type="match status" value="1"/>
</dbReference>
<dbReference type="Gene3D" id="3.60.10.10">
    <property type="entry name" value="Endonuclease/exonuclease/phosphatase"/>
    <property type="match status" value="1"/>
</dbReference>
<accession>A0ABQ8SVR9</accession>
<gene>
    <name evidence="4" type="ORF">ANN_14234</name>
</gene>
<comment type="caution">
    <text evidence="4">The sequence shown here is derived from an EMBL/GenBank/DDBJ whole genome shotgun (WGS) entry which is preliminary data.</text>
</comment>
<dbReference type="SUPFAM" id="SSF56219">
    <property type="entry name" value="DNase I-like"/>
    <property type="match status" value="1"/>
</dbReference>
<dbReference type="InterPro" id="IPR005135">
    <property type="entry name" value="Endo/exonuclease/phosphatase"/>
</dbReference>
<sequence length="542" mass="62118">MAGLCEGGNKPLGSLKASKAHEDSRPTNWLLASRPYAEGEVDDHPTRMEHTNEEAERRSVEETSPSEIFAFIGTLILMGANNYNNLDYHDLWSQELGMSVYIASMSRNRFLDLLSSNLMISTKGRLYKKKTNKARFYLQDLGRQLIKPNVEQRAATIIGLQNNIIMSMEAILKKKITKSTQNQQLPSGKGKCHTCITPCKVDQPTLRSVDIEEKLDRCRLEFPSSSVVERRYVKPKVPALSSIDFLMTTGVNNDMDMNMASQLEHEIDTDSETLSALSSDTRMNTSDLEEILQDAGIGSNIKTYIIQAYAERAKNKQVNKRVRDSSQYFVLAGDYNAKHQQWNSFNTCHRGRQLARFVQESGFTILAPTEPTHYPYNPRHAADMIDFVILERPLPPLVTYTLPELQSDHSPVLLELSATYSPSNSRPHCPLITTNWNTYKYTVMLHFPKPANVEDAHVALNIYSSTLREIYRKYTTISLPANSFKEDQTLRELLRLKRASRKRWQLHRDRLDLQLRRNLAKRIKKELYLLTEDKLDKEIQEA</sequence>
<dbReference type="PANTHER" id="PTHR33273:SF4">
    <property type="entry name" value="ENDONUCLEASE_EXONUCLEASE_PHOSPHATASE DOMAIN-CONTAINING PROTEIN"/>
    <property type="match status" value="1"/>
</dbReference>
<proteinExistence type="predicted"/>
<dbReference type="PANTHER" id="PTHR33273">
    <property type="entry name" value="DOMAIN-CONTAINING PROTEIN, PUTATIVE-RELATED"/>
    <property type="match status" value="1"/>
</dbReference>
<evidence type="ECO:0000259" key="2">
    <source>
        <dbReference type="Pfam" id="PF13843"/>
    </source>
</evidence>
<dbReference type="InterPro" id="IPR029526">
    <property type="entry name" value="PGBD"/>
</dbReference>
<evidence type="ECO:0000313" key="4">
    <source>
        <dbReference type="EMBL" id="KAJ4438295.1"/>
    </source>
</evidence>
<name>A0ABQ8SVR9_PERAM</name>